<dbReference type="GO" id="GO:0005886">
    <property type="term" value="C:plasma membrane"/>
    <property type="evidence" value="ECO:0007669"/>
    <property type="project" value="UniProtKB-SubCell"/>
</dbReference>
<evidence type="ECO:0000256" key="7">
    <source>
        <dbReference type="SAM" id="Phobius"/>
    </source>
</evidence>
<feature type="transmembrane region" description="Helical" evidence="7">
    <location>
        <begin position="544"/>
        <end position="569"/>
    </location>
</feature>
<evidence type="ECO:0000256" key="2">
    <source>
        <dbReference type="ARBA" id="ARBA00022475"/>
    </source>
</evidence>
<evidence type="ECO:0000256" key="5">
    <source>
        <dbReference type="ARBA" id="ARBA00023136"/>
    </source>
</evidence>
<feature type="transmembrane region" description="Helical" evidence="7">
    <location>
        <begin position="1020"/>
        <end position="1038"/>
    </location>
</feature>
<dbReference type="Proteomes" id="UP000320672">
    <property type="component" value="Chromosome"/>
</dbReference>
<feature type="region of interest" description="Disordered" evidence="6">
    <location>
        <begin position="252"/>
        <end position="273"/>
    </location>
</feature>
<evidence type="ECO:0000256" key="6">
    <source>
        <dbReference type="SAM" id="MobiDB-lite"/>
    </source>
</evidence>
<proteinExistence type="predicted"/>
<accession>A0A517MDR5</accession>
<keyword evidence="3 7" id="KW-0812">Transmembrane</keyword>
<keyword evidence="4 7" id="KW-1133">Transmembrane helix</keyword>
<feature type="transmembrane region" description="Helical" evidence="7">
    <location>
        <begin position="605"/>
        <end position="623"/>
    </location>
</feature>
<feature type="region of interest" description="Disordered" evidence="6">
    <location>
        <begin position="1197"/>
        <end position="1270"/>
    </location>
</feature>
<dbReference type="EMBL" id="CP036262">
    <property type="protein sequence ID" value="QDS93030.1"/>
    <property type="molecule type" value="Genomic_DNA"/>
</dbReference>
<feature type="compositionally biased region" description="Polar residues" evidence="6">
    <location>
        <begin position="1213"/>
        <end position="1241"/>
    </location>
</feature>
<evidence type="ECO:0000256" key="3">
    <source>
        <dbReference type="ARBA" id="ARBA00022692"/>
    </source>
</evidence>
<feature type="transmembrane region" description="Helical" evidence="7">
    <location>
        <begin position="1050"/>
        <end position="1072"/>
    </location>
</feature>
<dbReference type="Gene3D" id="1.20.1640.10">
    <property type="entry name" value="Multidrug efflux transporter AcrB transmembrane domain"/>
    <property type="match status" value="2"/>
</dbReference>
<keyword evidence="2" id="KW-1003">Cell membrane</keyword>
<dbReference type="Pfam" id="PF03176">
    <property type="entry name" value="MMPL"/>
    <property type="match status" value="2"/>
</dbReference>
<feature type="transmembrane region" description="Helical" evidence="7">
    <location>
        <begin position="469"/>
        <end position="493"/>
    </location>
</feature>
<feature type="transmembrane region" description="Helical" evidence="7">
    <location>
        <begin position="1129"/>
        <end position="1152"/>
    </location>
</feature>
<feature type="domain" description="SSD" evidence="8">
    <location>
        <begin position="1050"/>
        <end position="1183"/>
    </location>
</feature>
<evidence type="ECO:0000256" key="1">
    <source>
        <dbReference type="ARBA" id="ARBA00004651"/>
    </source>
</evidence>
<reference evidence="9 10" key="1">
    <citation type="submission" date="2019-02" db="EMBL/GenBank/DDBJ databases">
        <title>Deep-cultivation of Planctomycetes and their phenomic and genomic characterization uncovers novel biology.</title>
        <authorList>
            <person name="Wiegand S."/>
            <person name="Jogler M."/>
            <person name="Boedeker C."/>
            <person name="Pinto D."/>
            <person name="Vollmers J."/>
            <person name="Rivas-Marin E."/>
            <person name="Kohn T."/>
            <person name="Peeters S.H."/>
            <person name="Heuer A."/>
            <person name="Rast P."/>
            <person name="Oberbeckmann S."/>
            <person name="Bunk B."/>
            <person name="Jeske O."/>
            <person name="Meyerdierks A."/>
            <person name="Storesund J.E."/>
            <person name="Kallscheuer N."/>
            <person name="Luecker S."/>
            <person name="Lage O.M."/>
            <person name="Pohl T."/>
            <person name="Merkel B.J."/>
            <person name="Hornburger P."/>
            <person name="Mueller R.-W."/>
            <person name="Bruemmer F."/>
            <person name="Labrenz M."/>
            <person name="Spormann A.M."/>
            <person name="Op den Camp H."/>
            <person name="Overmann J."/>
            <person name="Amann R."/>
            <person name="Jetten M.S.M."/>
            <person name="Mascher T."/>
            <person name="Medema M.H."/>
            <person name="Devos D.P."/>
            <person name="Kaster A.-K."/>
            <person name="Ovreas L."/>
            <person name="Rohde M."/>
            <person name="Galperin M.Y."/>
            <person name="Jogler C."/>
        </authorList>
    </citation>
    <scope>NUCLEOTIDE SEQUENCE [LARGE SCALE GENOMIC DNA]</scope>
    <source>
        <strain evidence="9 10">FF011L</strain>
    </source>
</reference>
<evidence type="ECO:0000313" key="9">
    <source>
        <dbReference type="EMBL" id="QDS93030.1"/>
    </source>
</evidence>
<feature type="transmembrane region" description="Helical" evidence="7">
    <location>
        <begin position="443"/>
        <end position="463"/>
    </location>
</feature>
<feature type="transmembrane region" description="Helical" evidence="7">
    <location>
        <begin position="513"/>
        <end position="532"/>
    </location>
</feature>
<feature type="domain" description="SSD" evidence="8">
    <location>
        <begin position="450"/>
        <end position="567"/>
    </location>
</feature>
<dbReference type="InterPro" id="IPR050545">
    <property type="entry name" value="Mycobact_MmpL"/>
</dbReference>
<comment type="subcellular location">
    <subcellularLocation>
        <location evidence="1">Cell membrane</location>
        <topology evidence="1">Multi-pass membrane protein</topology>
    </subcellularLocation>
</comment>
<dbReference type="PANTHER" id="PTHR33406">
    <property type="entry name" value="MEMBRANE PROTEIN MJ1562-RELATED"/>
    <property type="match status" value="1"/>
</dbReference>
<dbReference type="PANTHER" id="PTHR33406:SF12">
    <property type="entry name" value="BLR2997 PROTEIN"/>
    <property type="match status" value="1"/>
</dbReference>
<organism evidence="9 10">
    <name type="scientific">Roseimaritima multifibrata</name>
    <dbReference type="NCBI Taxonomy" id="1930274"/>
    <lineage>
        <taxon>Bacteria</taxon>
        <taxon>Pseudomonadati</taxon>
        <taxon>Planctomycetota</taxon>
        <taxon>Planctomycetia</taxon>
        <taxon>Pirellulales</taxon>
        <taxon>Pirellulaceae</taxon>
        <taxon>Roseimaritima</taxon>
    </lineage>
</organism>
<keyword evidence="10" id="KW-1185">Reference proteome</keyword>
<keyword evidence="5 7" id="KW-0472">Membrane</keyword>
<evidence type="ECO:0000259" key="8">
    <source>
        <dbReference type="PROSITE" id="PS50156"/>
    </source>
</evidence>
<feature type="compositionally biased region" description="Low complexity" evidence="6">
    <location>
        <begin position="261"/>
        <end position="273"/>
    </location>
</feature>
<dbReference type="KEGG" id="rml:FF011L_17850"/>
<feature type="region of interest" description="Disordered" evidence="6">
    <location>
        <begin position="671"/>
        <end position="698"/>
    </location>
</feature>
<feature type="compositionally biased region" description="Low complexity" evidence="6">
    <location>
        <begin position="683"/>
        <end position="697"/>
    </location>
</feature>
<dbReference type="PROSITE" id="PS50156">
    <property type="entry name" value="SSD"/>
    <property type="match status" value="2"/>
</dbReference>
<protein>
    <submittedName>
        <fullName evidence="9">MMPL family protein</fullName>
    </submittedName>
</protein>
<evidence type="ECO:0000313" key="10">
    <source>
        <dbReference type="Proteomes" id="UP000320672"/>
    </source>
</evidence>
<sequence>MSLQHTENNVKDWLPSEFRETSELAWFGKYFAGERFILATWPGCTEDDQRLQLFAQKLRSEAEGSTPAVLPANWEAAKETAAKLQLMLPSDHHKNWGGLDEKWLVSATGRWYYLTPDGKLYRWDVESNAVHSSWIAFQRATGSYKLDGTFVAAFGGPPGKRVANPYYNDPALLSAPLFRSVQTGPDVASLLAVEGGPLWPVDLTDPELKPQIARRHAIDRLTGTLYAPAVPHEFDWTAEGFARVVEEYRDSKSEESDDIASAEAASEVATDSSKPLPAELVEAFDLALQQFTQARYQGDREALLNADTKQHDEAWYAVFDAVEIKPPPRQTCVMVTLTPLGEQKLPYVVGRGVMGGPRGRLLTLAEQSGLEAAAIPSSAPPPFNVVEAVGSSGRPPLRLGGPPVDNVTIDEEGTITLSRLVGYSVLLGFGLSYLCFRSLKVTIMIFAVGGMSAVFGMAMVGWTGTAVDAILLSMPSLVYVLGLSGAIHVVNYYRDEVESEGPAGAAGRAFRHALVPCTLAAVTTAIGLMSLYTSNITPIRKFGFFSALGVLATVIILFAYLPAALETFIPHLAKKRQTKKKSIGDGGVLGRAWGAVGDFIVKRHWWVSTAATALLIFCLLGLFKIQTTVQLLKLFSADSRIINDYAWLEDNFGKLVPMELVVRLPESPDAEVAAAEPAEDTRSSWNQTASNAATTSADPEMSMLEKVEAVSRIQHVVEQALGETGLGIVGQAMSTATFLPDLPPPSNGAIKSERYLFNQELTVGRNDLKGSDYFRVEENGPFAGSDLFRISLRVSALSDVDYGRFIYQLRETVEPVLEAYRSEEQIKQRMPTRSRGVRKIVVLGRGAPEHLGVEPVLQPKPEMTPEERKASETLAQRTLRFLEGTPPATDSRVIDQRSIYETTLAELLRNHSSTRVLWHDPSDGKLDGKETHEQWGKNLESADMIIMLRDHEDYDLSFIEQHAKNWIDVRQIPFDRTIPTVVDEIPVAENAGPVEVVYTGVVPVVYKAQRTLLHSLVESIGWAFVLIAGVMTILLNPGRMPFTWFAPSNLGFGFAAGCVAMIPNIFPVAVVFGTMCHMGIKIDIGTMMTASVAMGVAVDDTIHFLSWFRHNLDTGMERIEAIKATYRRVGPAMTQTTIVGGLGLFVFALSSFTPTQQFGTLMLVMLAAALVGDLIFLPALLAGPLGRLFKARPPKPTANLTAPISEQDPPEFDSTSNENGRSSGSGPHSAESQPQSQTRSSVPPPASLRTRGLRTDQPHQYDPSSDPGPH</sequence>
<dbReference type="AlphaFoldDB" id="A0A517MDR5"/>
<dbReference type="InterPro" id="IPR004869">
    <property type="entry name" value="MMPL_dom"/>
</dbReference>
<dbReference type="SUPFAM" id="SSF82866">
    <property type="entry name" value="Multidrug efflux transporter AcrB transmembrane domain"/>
    <property type="match status" value="2"/>
</dbReference>
<gene>
    <name evidence="9" type="ORF">FF011L_17850</name>
</gene>
<dbReference type="RefSeq" id="WP_218933085.1">
    <property type="nucleotide sequence ID" value="NZ_CP036262.1"/>
</dbReference>
<feature type="transmembrane region" description="Helical" evidence="7">
    <location>
        <begin position="1158"/>
        <end position="1182"/>
    </location>
</feature>
<evidence type="ECO:0000256" key="4">
    <source>
        <dbReference type="ARBA" id="ARBA00022989"/>
    </source>
</evidence>
<dbReference type="InterPro" id="IPR000731">
    <property type="entry name" value="SSD"/>
</dbReference>
<name>A0A517MDR5_9BACT</name>